<dbReference type="Gene3D" id="3.50.50.60">
    <property type="entry name" value="FAD/NAD(P)-binding domain"/>
    <property type="match status" value="1"/>
</dbReference>
<keyword evidence="5" id="KW-0503">Monooxygenase</keyword>
<protein>
    <recommendedName>
        <fullName evidence="7">FAD-binding domain-containing protein</fullName>
    </recommendedName>
</protein>
<dbReference type="PRINTS" id="PR00420">
    <property type="entry name" value="RNGMNOXGNASE"/>
</dbReference>
<dbReference type="PANTHER" id="PTHR13789:SF147">
    <property type="entry name" value="PUTATIVE (AFU_ORTHOLOGUE AFUA_2G01950)-RELATED"/>
    <property type="match status" value="1"/>
</dbReference>
<evidence type="ECO:0000256" key="6">
    <source>
        <dbReference type="SAM" id="MobiDB-lite"/>
    </source>
</evidence>
<dbReference type="AlphaFoldDB" id="D8Q5K5"/>
<dbReference type="SUPFAM" id="SSF54373">
    <property type="entry name" value="FAD-linked reductases, C-terminal domain"/>
    <property type="match status" value="1"/>
</dbReference>
<dbReference type="VEuPathDB" id="FungiDB:SCHCODRAFT_02625416"/>
<sequence>MQPAATTVRQRVARLPLDVIIVGAGIGGLAAASTIRAAGHRVHILEAASELREAGAGMQLAPNATRILQRWGLSDQLQQVGVEPQALVFRRYANGETVGRTEWRNSMRERYAAPYYHVHRQDLHRILHGRATGSGVTLSTNSAVSAVTPASASVDGKPKVVLANGDTISADIVVGADGIRSLVRSYVTGQSDRAVPTGDAAYRAVIDTDAMRRTTDRELIDLIDRRETTVWMGPQKHLVGYNVSAQRRYNLVLIHPDQGYSESWTTPGDVRRLRAEYQGWEPRVQKLLELIKDAWVWRLNLRDPIPTWVDSDAHVTLLGDARGPMLPYMAQGGVMAIEDAAVLGRLLSHVAHAEDIPRLLRGYQQIRQGRVSKVQLASSANRTLFHIPDGPAQEARDAKMREAWKAATKAEQGAQQNGGKADHQHLERDAERGRIDEILKHDADAEADGWLAANGFD</sequence>
<dbReference type="PANTHER" id="PTHR13789">
    <property type="entry name" value="MONOOXYGENASE"/>
    <property type="match status" value="1"/>
</dbReference>
<organism evidence="9">
    <name type="scientific">Schizophyllum commune (strain H4-8 / FGSC 9210)</name>
    <name type="common">Split gill fungus</name>
    <dbReference type="NCBI Taxonomy" id="578458"/>
    <lineage>
        <taxon>Eukaryota</taxon>
        <taxon>Fungi</taxon>
        <taxon>Dikarya</taxon>
        <taxon>Basidiomycota</taxon>
        <taxon>Agaricomycotina</taxon>
        <taxon>Agaricomycetes</taxon>
        <taxon>Agaricomycetidae</taxon>
        <taxon>Agaricales</taxon>
        <taxon>Schizophyllaceae</taxon>
        <taxon>Schizophyllum</taxon>
    </lineage>
</organism>
<accession>D8Q5K5</accession>
<dbReference type="Proteomes" id="UP000007431">
    <property type="component" value="Unassembled WGS sequence"/>
</dbReference>
<keyword evidence="4" id="KW-0560">Oxidoreductase</keyword>
<feature type="region of interest" description="Disordered" evidence="6">
    <location>
        <begin position="406"/>
        <end position="431"/>
    </location>
</feature>
<evidence type="ECO:0000259" key="7">
    <source>
        <dbReference type="Pfam" id="PF01494"/>
    </source>
</evidence>
<evidence type="ECO:0000313" key="8">
    <source>
        <dbReference type="EMBL" id="EFI97427.1"/>
    </source>
</evidence>
<dbReference type="GO" id="GO:0071949">
    <property type="term" value="F:FAD binding"/>
    <property type="evidence" value="ECO:0007669"/>
    <property type="project" value="InterPro"/>
</dbReference>
<dbReference type="SUPFAM" id="SSF51905">
    <property type="entry name" value="FAD/NAD(P)-binding domain"/>
    <property type="match status" value="1"/>
</dbReference>
<dbReference type="InterPro" id="IPR036188">
    <property type="entry name" value="FAD/NAD-bd_sf"/>
</dbReference>
<evidence type="ECO:0000256" key="1">
    <source>
        <dbReference type="ARBA" id="ARBA00007992"/>
    </source>
</evidence>
<dbReference type="Pfam" id="PF01494">
    <property type="entry name" value="FAD_binding_3"/>
    <property type="match status" value="1"/>
</dbReference>
<gene>
    <name evidence="8" type="ORF">SCHCODRAFT_68144</name>
</gene>
<dbReference type="OMA" id="EEVAVPW"/>
<evidence type="ECO:0000256" key="5">
    <source>
        <dbReference type="ARBA" id="ARBA00023033"/>
    </source>
</evidence>
<dbReference type="InterPro" id="IPR050493">
    <property type="entry name" value="FAD-dep_Monooxygenase_BioMet"/>
</dbReference>
<feature type="domain" description="FAD-binding" evidence="7">
    <location>
        <begin position="18"/>
        <end position="374"/>
    </location>
</feature>
<keyword evidence="9" id="KW-1185">Reference proteome</keyword>
<keyword evidence="3" id="KW-0274">FAD</keyword>
<dbReference type="InParanoid" id="D8Q5K5"/>
<evidence type="ECO:0000256" key="3">
    <source>
        <dbReference type="ARBA" id="ARBA00022827"/>
    </source>
</evidence>
<dbReference type="eggNOG" id="KOG2614">
    <property type="taxonomic scope" value="Eukaryota"/>
</dbReference>
<dbReference type="HOGENOM" id="CLU_009665_19_3_1"/>
<dbReference type="InterPro" id="IPR002938">
    <property type="entry name" value="FAD-bd"/>
</dbReference>
<proteinExistence type="inferred from homology"/>
<feature type="compositionally biased region" description="Basic and acidic residues" evidence="6">
    <location>
        <begin position="420"/>
        <end position="431"/>
    </location>
</feature>
<evidence type="ECO:0000256" key="2">
    <source>
        <dbReference type="ARBA" id="ARBA00022630"/>
    </source>
</evidence>
<dbReference type="EMBL" id="GL377306">
    <property type="protein sequence ID" value="EFI97427.1"/>
    <property type="molecule type" value="Genomic_DNA"/>
</dbReference>
<reference evidence="8 9" key="1">
    <citation type="journal article" date="2010" name="Nat. Biotechnol.">
        <title>Genome sequence of the model mushroom Schizophyllum commune.</title>
        <authorList>
            <person name="Ohm R.A."/>
            <person name="de Jong J.F."/>
            <person name="Lugones L.G."/>
            <person name="Aerts A."/>
            <person name="Kothe E."/>
            <person name="Stajich J.E."/>
            <person name="de Vries R.P."/>
            <person name="Record E."/>
            <person name="Levasseur A."/>
            <person name="Baker S.E."/>
            <person name="Bartholomew K.A."/>
            <person name="Coutinho P.M."/>
            <person name="Erdmann S."/>
            <person name="Fowler T.J."/>
            <person name="Gathman A.C."/>
            <person name="Lombard V."/>
            <person name="Henrissat B."/>
            <person name="Knabe N."/>
            <person name="Kuees U."/>
            <person name="Lilly W.W."/>
            <person name="Lindquist E."/>
            <person name="Lucas S."/>
            <person name="Magnuson J.K."/>
            <person name="Piumi F."/>
            <person name="Raudaskoski M."/>
            <person name="Salamov A."/>
            <person name="Schmutz J."/>
            <person name="Schwarze F.W.M.R."/>
            <person name="vanKuyk P.A."/>
            <person name="Horton J.S."/>
            <person name="Grigoriev I.V."/>
            <person name="Woesten H.A.B."/>
        </authorList>
    </citation>
    <scope>NUCLEOTIDE SEQUENCE [LARGE SCALE GENOMIC DNA]</scope>
    <source>
        <strain evidence="9">H4-8 / FGSC 9210</strain>
    </source>
</reference>
<dbReference type="OrthoDB" id="9993796at2759"/>
<keyword evidence="2" id="KW-0285">Flavoprotein</keyword>
<dbReference type="STRING" id="578458.D8Q5K5"/>
<dbReference type="FunFam" id="3.50.50.60:FF:000115">
    <property type="entry name" value="Salicylate hydroxylase, putative"/>
    <property type="match status" value="1"/>
</dbReference>
<evidence type="ECO:0000256" key="4">
    <source>
        <dbReference type="ARBA" id="ARBA00023002"/>
    </source>
</evidence>
<evidence type="ECO:0000313" key="9">
    <source>
        <dbReference type="Proteomes" id="UP000007431"/>
    </source>
</evidence>
<name>D8Q5K5_SCHCM</name>
<dbReference type="KEGG" id="scm:SCHCO_02625416"/>
<comment type="similarity">
    <text evidence="1">Belongs to the paxM FAD-dependent monooxygenase family.</text>
</comment>
<dbReference type="GeneID" id="9596416"/>
<dbReference type="GO" id="GO:0004497">
    <property type="term" value="F:monooxygenase activity"/>
    <property type="evidence" value="ECO:0007669"/>
    <property type="project" value="UniProtKB-KW"/>
</dbReference>